<feature type="compositionally biased region" description="Basic and acidic residues" evidence="1">
    <location>
        <begin position="121"/>
        <end position="133"/>
    </location>
</feature>
<evidence type="ECO:0000313" key="2">
    <source>
        <dbReference type="EMBL" id="GAA0164049.1"/>
    </source>
</evidence>
<dbReference type="SUPFAM" id="SSF56672">
    <property type="entry name" value="DNA/RNA polymerases"/>
    <property type="match status" value="1"/>
</dbReference>
<dbReference type="EMBL" id="BAABME010004937">
    <property type="protein sequence ID" value="GAA0164049.1"/>
    <property type="molecule type" value="Genomic_DNA"/>
</dbReference>
<dbReference type="AlphaFoldDB" id="A0AAV3QJX6"/>
<evidence type="ECO:0008006" key="4">
    <source>
        <dbReference type="Google" id="ProtNLM"/>
    </source>
</evidence>
<name>A0AAV3QJX6_LITER</name>
<protein>
    <recommendedName>
        <fullName evidence="4">Reverse transcriptase/retrotransposon-derived protein RNase H-like domain-containing protein</fullName>
    </recommendedName>
</protein>
<proteinExistence type="predicted"/>
<organism evidence="2 3">
    <name type="scientific">Lithospermum erythrorhizon</name>
    <name type="common">Purple gromwell</name>
    <name type="synonym">Lithospermum officinale var. erythrorhizon</name>
    <dbReference type="NCBI Taxonomy" id="34254"/>
    <lineage>
        <taxon>Eukaryota</taxon>
        <taxon>Viridiplantae</taxon>
        <taxon>Streptophyta</taxon>
        <taxon>Embryophyta</taxon>
        <taxon>Tracheophyta</taxon>
        <taxon>Spermatophyta</taxon>
        <taxon>Magnoliopsida</taxon>
        <taxon>eudicotyledons</taxon>
        <taxon>Gunneridae</taxon>
        <taxon>Pentapetalae</taxon>
        <taxon>asterids</taxon>
        <taxon>lamiids</taxon>
        <taxon>Boraginales</taxon>
        <taxon>Boraginaceae</taxon>
        <taxon>Boraginoideae</taxon>
        <taxon>Lithospermeae</taxon>
        <taxon>Lithospermum</taxon>
    </lineage>
</organism>
<keyword evidence="3" id="KW-1185">Reference proteome</keyword>
<dbReference type="InterPro" id="IPR050951">
    <property type="entry name" value="Retrovirus_Pol_polyprotein"/>
</dbReference>
<gene>
    <name evidence="2" type="ORF">LIER_19775</name>
</gene>
<dbReference type="Gene3D" id="3.30.70.270">
    <property type="match status" value="1"/>
</dbReference>
<dbReference type="PANTHER" id="PTHR37984">
    <property type="entry name" value="PROTEIN CBG26694"/>
    <property type="match status" value="1"/>
</dbReference>
<reference evidence="2 3" key="1">
    <citation type="submission" date="2024-01" db="EMBL/GenBank/DDBJ databases">
        <title>The complete chloroplast genome sequence of Lithospermum erythrorhizon: insights into the phylogenetic relationship among Boraginaceae species and the maternal lineages of purple gromwells.</title>
        <authorList>
            <person name="Okada T."/>
            <person name="Watanabe K."/>
        </authorList>
    </citation>
    <scope>NUCLEOTIDE SEQUENCE [LARGE SCALE GENOMIC DNA]</scope>
</reference>
<dbReference type="PANTHER" id="PTHR37984:SF7">
    <property type="entry name" value="INTEGRASE CATALYTIC DOMAIN-CONTAINING PROTEIN"/>
    <property type="match status" value="1"/>
</dbReference>
<accession>A0AAV3QJX6</accession>
<dbReference type="Proteomes" id="UP001454036">
    <property type="component" value="Unassembled WGS sequence"/>
</dbReference>
<comment type="caution">
    <text evidence="2">The sequence shown here is derived from an EMBL/GenBank/DDBJ whole genome shotgun (WGS) entry which is preliminary data.</text>
</comment>
<feature type="region of interest" description="Disordered" evidence="1">
    <location>
        <begin position="94"/>
        <end position="133"/>
    </location>
</feature>
<evidence type="ECO:0000313" key="3">
    <source>
        <dbReference type="Proteomes" id="UP001454036"/>
    </source>
</evidence>
<dbReference type="InterPro" id="IPR043502">
    <property type="entry name" value="DNA/RNA_pol_sf"/>
</dbReference>
<evidence type="ECO:0000256" key="1">
    <source>
        <dbReference type="SAM" id="MobiDB-lite"/>
    </source>
</evidence>
<dbReference type="InterPro" id="IPR043128">
    <property type="entry name" value="Rev_trsase/Diguanyl_cyclase"/>
</dbReference>
<sequence length="133" mass="14811">MLINSREAADHEANLQESFENLRRYNLQLNSDNCVFYVTSGKFLGYMIRNTGIEPNDDKIDVVQTMQSPQTQKEGHRLTGRIAALTYFGVQVKQRPHPGSGESVEAGVLCQPGDEGSGDEVSPHRETRLCPDC</sequence>